<keyword evidence="1" id="KW-1133">Transmembrane helix</keyword>
<feature type="transmembrane region" description="Helical" evidence="1">
    <location>
        <begin position="144"/>
        <end position="167"/>
    </location>
</feature>
<evidence type="ECO:0000313" key="3">
    <source>
        <dbReference type="Proteomes" id="UP000033434"/>
    </source>
</evidence>
<feature type="transmembrane region" description="Helical" evidence="1">
    <location>
        <begin position="13"/>
        <end position="30"/>
    </location>
</feature>
<protein>
    <submittedName>
        <fullName evidence="2">Uncharacterized protein</fullName>
    </submittedName>
</protein>
<keyword evidence="1" id="KW-0472">Membrane</keyword>
<reference evidence="2 3" key="1">
    <citation type="journal article" date="2015" name="BMC Genomics">
        <title>Genome mining reveals unlocked bioactive potential of marine Gram-negative bacteria.</title>
        <authorList>
            <person name="Machado H."/>
            <person name="Sonnenschein E.C."/>
            <person name="Melchiorsen J."/>
            <person name="Gram L."/>
        </authorList>
    </citation>
    <scope>NUCLEOTIDE SEQUENCE [LARGE SCALE GENOMIC DNA]</scope>
    <source>
        <strain evidence="2 3">S4054</strain>
    </source>
</reference>
<proteinExistence type="predicted"/>
<dbReference type="RefSeq" id="WP_046357306.1">
    <property type="nucleotide sequence ID" value="NZ_AUXW01000166.1"/>
</dbReference>
<evidence type="ECO:0000313" key="2">
    <source>
        <dbReference type="EMBL" id="KKE82329.1"/>
    </source>
</evidence>
<dbReference type="Proteomes" id="UP000033434">
    <property type="component" value="Unassembled WGS sequence"/>
</dbReference>
<keyword evidence="1" id="KW-0812">Transmembrane</keyword>
<feature type="transmembrane region" description="Helical" evidence="1">
    <location>
        <begin position="109"/>
        <end position="132"/>
    </location>
</feature>
<accession>A0A0F6AAC4</accession>
<dbReference type="EMBL" id="AUXW01000166">
    <property type="protein sequence ID" value="KKE82329.1"/>
    <property type="molecule type" value="Genomic_DNA"/>
</dbReference>
<feature type="transmembrane region" description="Helical" evidence="1">
    <location>
        <begin position="37"/>
        <end position="56"/>
    </location>
</feature>
<comment type="caution">
    <text evidence="2">The sequence shown here is derived from an EMBL/GenBank/DDBJ whole genome shotgun (WGS) entry which is preliminary data.</text>
</comment>
<dbReference type="PATRIC" id="fig|1129367.4.peg.3860"/>
<evidence type="ECO:0000256" key="1">
    <source>
        <dbReference type="SAM" id="Phobius"/>
    </source>
</evidence>
<gene>
    <name evidence="2" type="ORF">N479_19000</name>
</gene>
<feature type="transmembrane region" description="Helical" evidence="1">
    <location>
        <begin position="62"/>
        <end position="80"/>
    </location>
</feature>
<organism evidence="2 3">
    <name type="scientific">Pseudoalteromonas luteoviolacea S4054</name>
    <dbReference type="NCBI Taxonomy" id="1129367"/>
    <lineage>
        <taxon>Bacteria</taxon>
        <taxon>Pseudomonadati</taxon>
        <taxon>Pseudomonadota</taxon>
        <taxon>Gammaproteobacteria</taxon>
        <taxon>Alteromonadales</taxon>
        <taxon>Pseudoalteromonadaceae</taxon>
        <taxon>Pseudoalteromonas</taxon>
    </lineage>
</organism>
<name>A0A0F6AAC4_9GAMM</name>
<sequence>MFSYESLTSLLDYYGFIILPFYIFALIISWKNLNFRYLLLLLIGIEAFDSAMYFKAVSWGNVYYLWGFFMCTLFIVPVLTRRLIAEKLEPNIEFFRKAKKNYRFTRQEGGLLFLFYVTAITFLITFAEVNLYKLFLIDSYPFRLYIYEPTHILISVSELFLVFSMILDKKEIVNDSDNSLAHDKL</sequence>
<dbReference type="AlphaFoldDB" id="A0A0F6AAC4"/>